<evidence type="ECO:0000259" key="2">
    <source>
        <dbReference type="Pfam" id="PF02698"/>
    </source>
</evidence>
<feature type="transmembrane region" description="Helical" evidence="1">
    <location>
        <begin position="6"/>
        <end position="28"/>
    </location>
</feature>
<dbReference type="InterPro" id="IPR051599">
    <property type="entry name" value="Cell_Envelope_Assoc"/>
</dbReference>
<dbReference type="PANTHER" id="PTHR30336">
    <property type="entry name" value="INNER MEMBRANE PROTEIN, PROBABLE PERMEASE"/>
    <property type="match status" value="1"/>
</dbReference>
<keyword evidence="4" id="KW-1185">Reference proteome</keyword>
<feature type="transmembrane region" description="Helical" evidence="1">
    <location>
        <begin position="35"/>
        <end position="60"/>
    </location>
</feature>
<evidence type="ECO:0000313" key="4">
    <source>
        <dbReference type="Proteomes" id="UP000063429"/>
    </source>
</evidence>
<dbReference type="InterPro" id="IPR003848">
    <property type="entry name" value="DUF218"/>
</dbReference>
<dbReference type="InterPro" id="IPR014729">
    <property type="entry name" value="Rossmann-like_a/b/a_fold"/>
</dbReference>
<dbReference type="Pfam" id="PF02698">
    <property type="entry name" value="DUF218"/>
    <property type="match status" value="1"/>
</dbReference>
<sequence length="254" mass="27737">MLLFSTLVGAVLMFPLNMVLLGALGLLLRQRRPRAIWLSWTALALLLVFSTRAGALLLVAPLEMRTPPLASIPPAAQAIVVLSGARLSNAPEYGHQDKPGFITLARLQYAARLHRDGGLPILVTGGKPDGSAESEAAVMARSLHDDFGVVTRWQEQASDTTADNARLTAPILRNAGVQQVLLVTDAMHMPRAVRSFHKQGIDVIPAPTIFFSDERLTLNDWLPGGEGLRRSNYALHEWLGSLWYALRPIANKSR</sequence>
<protein>
    <submittedName>
        <fullName evidence="3">Membrane protein</fullName>
    </submittedName>
</protein>
<evidence type="ECO:0000313" key="3">
    <source>
        <dbReference type="EMBL" id="AKZ64321.1"/>
    </source>
</evidence>
<gene>
    <name evidence="3" type="ORF">F506_18095</name>
</gene>
<name>A0ABM5V465_9BURK</name>
<keyword evidence="1" id="KW-1133">Transmembrane helix</keyword>
<keyword evidence="1" id="KW-0472">Membrane</keyword>
<proteinExistence type="predicted"/>
<evidence type="ECO:0000256" key="1">
    <source>
        <dbReference type="SAM" id="Phobius"/>
    </source>
</evidence>
<dbReference type="Proteomes" id="UP000063429">
    <property type="component" value="Chromosome"/>
</dbReference>
<feature type="domain" description="DUF218" evidence="2">
    <location>
        <begin position="77"/>
        <end position="240"/>
    </location>
</feature>
<organism evidence="3 4">
    <name type="scientific">Herbaspirillum hiltneri N3</name>
    <dbReference type="NCBI Taxonomy" id="1262470"/>
    <lineage>
        <taxon>Bacteria</taxon>
        <taxon>Pseudomonadati</taxon>
        <taxon>Pseudomonadota</taxon>
        <taxon>Betaproteobacteria</taxon>
        <taxon>Burkholderiales</taxon>
        <taxon>Oxalobacteraceae</taxon>
        <taxon>Herbaspirillum</taxon>
    </lineage>
</organism>
<reference evidence="4" key="1">
    <citation type="journal article" date="2015" name="Genome Announc.">
        <title>Complete Genome Sequence of Herbaspirillum hiltneri N3 (DSM 17495), Isolated from Surface-Sterilized Wheat Roots.</title>
        <authorList>
            <person name="Guizelini D."/>
            <person name="Saizaki P.M."/>
            <person name="Coimbra N.A."/>
            <person name="Weiss V.A."/>
            <person name="Faoro H."/>
            <person name="Sfeir M.Z."/>
            <person name="Baura V.A."/>
            <person name="Monteiro R.A."/>
            <person name="Chubatsu L.S."/>
            <person name="Souza E.M."/>
            <person name="Cruz L.M."/>
            <person name="Pedrosa F.O."/>
            <person name="Raittz R.T."/>
            <person name="Marchaukoski J.N."/>
            <person name="Steffens M.B."/>
        </authorList>
    </citation>
    <scope>NUCLEOTIDE SEQUENCE [LARGE SCALE GENOMIC DNA]</scope>
    <source>
        <strain evidence="4">N3</strain>
    </source>
</reference>
<dbReference type="CDD" id="cd06259">
    <property type="entry name" value="YdcF-like"/>
    <property type="match status" value="1"/>
</dbReference>
<accession>A0ABM5V465</accession>
<dbReference type="Gene3D" id="3.40.50.620">
    <property type="entry name" value="HUPs"/>
    <property type="match status" value="1"/>
</dbReference>
<dbReference type="EMBL" id="CP011409">
    <property type="protein sequence ID" value="AKZ64321.1"/>
    <property type="molecule type" value="Genomic_DNA"/>
</dbReference>
<keyword evidence="1" id="KW-0812">Transmembrane</keyword>
<dbReference type="PANTHER" id="PTHR30336:SF4">
    <property type="entry name" value="ENVELOPE BIOGENESIS FACTOR ELYC"/>
    <property type="match status" value="1"/>
</dbReference>